<proteinExistence type="predicted"/>
<dbReference type="AlphaFoldDB" id="A0A2W2B4S9"/>
<evidence type="ECO:0000313" key="2">
    <source>
        <dbReference type="Proteomes" id="UP000248745"/>
    </source>
</evidence>
<dbReference type="OrthoDB" id="673957at2"/>
<reference evidence="1 2" key="1">
    <citation type="submission" date="2018-06" db="EMBL/GenBank/DDBJ databases">
        <title>Mucibacter soli gen. nov., sp. nov., a new member of the family Chitinophagaceae producing mucin.</title>
        <authorList>
            <person name="Kim M.-K."/>
            <person name="Park S."/>
            <person name="Kim T.-S."/>
            <person name="Joung Y."/>
            <person name="Han J.-H."/>
            <person name="Kim S.B."/>
        </authorList>
    </citation>
    <scope>NUCLEOTIDE SEQUENCE [LARGE SCALE GENOMIC DNA]</scope>
    <source>
        <strain evidence="1 2">R1-15</strain>
    </source>
</reference>
<dbReference type="RefSeq" id="WP_111000832.1">
    <property type="nucleotide sequence ID" value="NZ_QKTW01000027.1"/>
</dbReference>
<accession>A0A2W2B4S9</accession>
<comment type="caution">
    <text evidence="1">The sequence shown here is derived from an EMBL/GenBank/DDBJ whole genome shotgun (WGS) entry which is preliminary data.</text>
</comment>
<name>A0A2W2B4S9_9BACT</name>
<gene>
    <name evidence="1" type="ORF">DN068_20580</name>
</gene>
<dbReference type="Proteomes" id="UP000248745">
    <property type="component" value="Unassembled WGS sequence"/>
</dbReference>
<dbReference type="EMBL" id="QKTW01000027">
    <property type="protein sequence ID" value="PZF71097.1"/>
    <property type="molecule type" value="Genomic_DNA"/>
</dbReference>
<sequence length="179" mass="20467">MYPTICYKTGPLEDSYSIFCDNLKIGKLGKETWFGNTITASLNNHQFTFVNKVFFRNRILIFDENANQIATIETGNVFNITPMCTLALSNGTCYRWSAGGILAHEWQWQLTERIMMNSGKPEGLFKRSNTIEINEPSDDQLDLLIVLGIYLQDIKSRRSLTTKVCGIVIVIFNILNWLK</sequence>
<evidence type="ECO:0000313" key="1">
    <source>
        <dbReference type="EMBL" id="PZF71097.1"/>
    </source>
</evidence>
<protein>
    <submittedName>
        <fullName evidence="1">Uncharacterized protein</fullName>
    </submittedName>
</protein>
<organism evidence="1 2">
    <name type="scientific">Taibaiella soli</name>
    <dbReference type="NCBI Taxonomy" id="1649169"/>
    <lineage>
        <taxon>Bacteria</taxon>
        <taxon>Pseudomonadati</taxon>
        <taxon>Bacteroidota</taxon>
        <taxon>Chitinophagia</taxon>
        <taxon>Chitinophagales</taxon>
        <taxon>Chitinophagaceae</taxon>
        <taxon>Taibaiella</taxon>
    </lineage>
</organism>
<keyword evidence="2" id="KW-1185">Reference proteome</keyword>